<dbReference type="AlphaFoldDB" id="X0L4U3"/>
<protein>
    <recommendedName>
        <fullName evidence="3">NmrA-like domain-containing protein</fullName>
    </recommendedName>
</protein>
<dbReference type="HOGENOM" id="CLU_007383_8_4_1"/>
<sequence length="310" mass="33682">MSRALLITGATGRQGGAVINALAAKQPSDFLLLAVTRNAQSPSAKRLAAKSPNIKLVEGDLKSIPSLFQSAKKVAGAIPLWGVYSIQTSGGKAAILEEEVRHGKGLIDESIKAGVQHFVYSSVDRGGDERSWDNPTPVPHFETKHQIEHHLRDSTSDGKSTMGWTILRPTTFMDNLGPSFAMKVFLTLLRDIMKDKPAQWIATEDIGYFAAEAFSDPMAWNKKAIGLAGDELTFSQLSQSFEMATGSPAPTTFGLLGKALKYGVPEMGGMVSWWYDDGYGANVAETRRIHPNATTMEAYLKRSAYVSQTK</sequence>
<proteinExistence type="inferred from homology"/>
<reference evidence="4" key="2">
    <citation type="submission" date="2012-05" db="EMBL/GenBank/DDBJ databases">
        <title>The Genome Annotation of Fusarium oxysporum Cotton.</title>
        <authorList>
            <consortium name="The Broad Institute Genomics Platform"/>
            <person name="Ma L.-J."/>
            <person name="Corby-Kistler H."/>
            <person name="Broz K."/>
            <person name="Gale L.R."/>
            <person name="Jonkers W."/>
            <person name="O'Donnell K."/>
            <person name="Ploetz R."/>
            <person name="Steinberg C."/>
            <person name="Schwartz D.C."/>
            <person name="VanEtten H."/>
            <person name="Zhou S."/>
            <person name="Young S.K."/>
            <person name="Zeng Q."/>
            <person name="Gargeya S."/>
            <person name="Fitzgerald M."/>
            <person name="Abouelleil A."/>
            <person name="Alvarado L."/>
            <person name="Chapman S.B."/>
            <person name="Gainer-Dewar J."/>
            <person name="Goldberg J."/>
            <person name="Griggs A."/>
            <person name="Gujja S."/>
            <person name="Hansen M."/>
            <person name="Howarth C."/>
            <person name="Imamovic A."/>
            <person name="Ireland A."/>
            <person name="Larimer J."/>
            <person name="McCowan C."/>
            <person name="Murphy C."/>
            <person name="Pearson M."/>
            <person name="Poon T.W."/>
            <person name="Priest M."/>
            <person name="Roberts A."/>
            <person name="Saif S."/>
            <person name="Shea T."/>
            <person name="Sykes S."/>
            <person name="Wortman J."/>
            <person name="Nusbaum C."/>
            <person name="Birren B."/>
        </authorList>
    </citation>
    <scope>NUCLEOTIDE SEQUENCE</scope>
    <source>
        <strain evidence="4">25433</strain>
    </source>
</reference>
<dbReference type="Proteomes" id="UP000030701">
    <property type="component" value="Unassembled WGS sequence"/>
</dbReference>
<dbReference type="GO" id="GO:0005634">
    <property type="term" value="C:nucleus"/>
    <property type="evidence" value="ECO:0007669"/>
    <property type="project" value="TreeGrafter"/>
</dbReference>
<organism evidence="4">
    <name type="scientific">Fusarium oxysporum f. sp. vasinfectum 25433</name>
    <dbReference type="NCBI Taxonomy" id="1089449"/>
    <lineage>
        <taxon>Eukaryota</taxon>
        <taxon>Fungi</taxon>
        <taxon>Dikarya</taxon>
        <taxon>Ascomycota</taxon>
        <taxon>Pezizomycotina</taxon>
        <taxon>Sordariomycetes</taxon>
        <taxon>Hypocreomycetidae</taxon>
        <taxon>Hypocreales</taxon>
        <taxon>Nectriaceae</taxon>
        <taxon>Fusarium</taxon>
        <taxon>Fusarium oxysporum species complex</taxon>
    </lineage>
</organism>
<keyword evidence="2" id="KW-0521">NADP</keyword>
<dbReference type="InterPro" id="IPR051164">
    <property type="entry name" value="NmrA-like_oxidored"/>
</dbReference>
<evidence type="ECO:0000313" key="4">
    <source>
        <dbReference type="EMBL" id="EXM16006.1"/>
    </source>
</evidence>
<dbReference type="OrthoDB" id="9997102at2759"/>
<dbReference type="Gene3D" id="3.40.50.720">
    <property type="entry name" value="NAD(P)-binding Rossmann-like Domain"/>
    <property type="match status" value="1"/>
</dbReference>
<dbReference type="PANTHER" id="PTHR42748">
    <property type="entry name" value="NITROGEN METABOLITE REPRESSION PROTEIN NMRA FAMILY MEMBER"/>
    <property type="match status" value="1"/>
</dbReference>
<gene>
    <name evidence="4" type="ORF">FOTG_15664</name>
</gene>
<dbReference type="SUPFAM" id="SSF51735">
    <property type="entry name" value="NAD(P)-binding Rossmann-fold domains"/>
    <property type="match status" value="1"/>
</dbReference>
<evidence type="ECO:0000259" key="3">
    <source>
        <dbReference type="Pfam" id="PF05368"/>
    </source>
</evidence>
<evidence type="ECO:0000256" key="1">
    <source>
        <dbReference type="ARBA" id="ARBA00006328"/>
    </source>
</evidence>
<dbReference type="EMBL" id="JH658006">
    <property type="protein sequence ID" value="EXM16006.1"/>
    <property type="molecule type" value="Genomic_DNA"/>
</dbReference>
<dbReference type="InterPro" id="IPR036291">
    <property type="entry name" value="NAD(P)-bd_dom_sf"/>
</dbReference>
<dbReference type="Pfam" id="PF05368">
    <property type="entry name" value="NmrA"/>
    <property type="match status" value="1"/>
</dbReference>
<accession>X0L4U3</accession>
<evidence type="ECO:0000256" key="2">
    <source>
        <dbReference type="ARBA" id="ARBA00022857"/>
    </source>
</evidence>
<dbReference type="PANTHER" id="PTHR42748:SF25">
    <property type="entry name" value="NMRA FAMILY PROTEIN"/>
    <property type="match status" value="1"/>
</dbReference>
<feature type="domain" description="NmrA-like" evidence="3">
    <location>
        <begin position="3"/>
        <end position="262"/>
    </location>
</feature>
<comment type="similarity">
    <text evidence="1">Belongs to the NmrA-type oxidoreductase family.</text>
</comment>
<reference evidence="4" key="1">
    <citation type="submission" date="2011-11" db="EMBL/GenBank/DDBJ databases">
        <title>The Genome Sequence of Fusarium oxysporum Cotton.</title>
        <authorList>
            <consortium name="The Broad Institute Genome Sequencing Platform"/>
            <person name="Ma L.-J."/>
            <person name="Gale L.R."/>
            <person name="Schwartz D.C."/>
            <person name="Zhou S."/>
            <person name="Corby-Kistler H."/>
            <person name="Young S.K."/>
            <person name="Zeng Q."/>
            <person name="Gargeya S."/>
            <person name="Fitzgerald M."/>
            <person name="Haas B."/>
            <person name="Abouelleil A."/>
            <person name="Alvarado L."/>
            <person name="Arachchi H.M."/>
            <person name="Berlin A."/>
            <person name="Brown A."/>
            <person name="Chapman S.B."/>
            <person name="Chen Z."/>
            <person name="Dunbar C."/>
            <person name="Freedman E."/>
            <person name="Gearin G."/>
            <person name="Goldberg J."/>
            <person name="Griggs A."/>
            <person name="Gujja S."/>
            <person name="Heiman D."/>
            <person name="Howarth C."/>
            <person name="Larson L."/>
            <person name="Lui A."/>
            <person name="MacDonald P.J.P."/>
            <person name="Montmayeur A."/>
            <person name="Murphy C."/>
            <person name="Neiman D."/>
            <person name="Pearson M."/>
            <person name="Priest M."/>
            <person name="Roberts A."/>
            <person name="Saif S."/>
            <person name="Shea T."/>
            <person name="Shenoy N."/>
            <person name="Sisk P."/>
            <person name="Stolte C."/>
            <person name="Sykes S."/>
            <person name="Wortman J."/>
            <person name="Nusbaum C."/>
            <person name="Birren B."/>
        </authorList>
    </citation>
    <scope>NUCLEOTIDE SEQUENCE [LARGE SCALE GENOMIC DNA]</scope>
    <source>
        <strain evidence="4">25433</strain>
    </source>
</reference>
<dbReference type="InterPro" id="IPR008030">
    <property type="entry name" value="NmrA-like"/>
</dbReference>
<name>X0L4U3_FUSOX</name>
<dbReference type="Gene3D" id="3.90.25.10">
    <property type="entry name" value="UDP-galactose 4-epimerase, domain 1"/>
    <property type="match status" value="1"/>
</dbReference>